<gene>
    <name evidence="3" type="ORF">H9892_02905</name>
</gene>
<keyword evidence="2" id="KW-1133">Transmembrane helix</keyword>
<feature type="compositionally biased region" description="Basic and acidic residues" evidence="1">
    <location>
        <begin position="27"/>
        <end position="40"/>
    </location>
</feature>
<comment type="caution">
    <text evidence="3">The sequence shown here is derived from an EMBL/GenBank/DDBJ whole genome shotgun (WGS) entry which is preliminary data.</text>
</comment>
<evidence type="ECO:0000313" key="3">
    <source>
        <dbReference type="EMBL" id="HIW02265.1"/>
    </source>
</evidence>
<evidence type="ECO:0000313" key="4">
    <source>
        <dbReference type="Proteomes" id="UP000823990"/>
    </source>
</evidence>
<dbReference type="Proteomes" id="UP000823990">
    <property type="component" value="Unassembled WGS sequence"/>
</dbReference>
<dbReference type="EMBL" id="DXHS01000051">
    <property type="protein sequence ID" value="HIW02265.1"/>
    <property type="molecule type" value="Genomic_DNA"/>
</dbReference>
<accession>A0A9D1Q0E5</accession>
<organism evidence="3 4">
    <name type="scientific">Candidatus Protoclostridium stercorigallinarum</name>
    <dbReference type="NCBI Taxonomy" id="2838741"/>
    <lineage>
        <taxon>Bacteria</taxon>
        <taxon>Bacillati</taxon>
        <taxon>Bacillota</taxon>
        <taxon>Clostridia</taxon>
        <taxon>Candidatus Protoclostridium</taxon>
    </lineage>
</organism>
<proteinExistence type="predicted"/>
<feature type="compositionally biased region" description="Acidic residues" evidence="1">
    <location>
        <begin position="9"/>
        <end position="26"/>
    </location>
</feature>
<dbReference type="AlphaFoldDB" id="A0A9D1Q0E5"/>
<feature type="transmembrane region" description="Helical" evidence="2">
    <location>
        <begin position="118"/>
        <end position="143"/>
    </location>
</feature>
<reference evidence="3" key="2">
    <citation type="submission" date="2021-04" db="EMBL/GenBank/DDBJ databases">
        <authorList>
            <person name="Gilroy R."/>
        </authorList>
    </citation>
    <scope>NUCLEOTIDE SEQUENCE</scope>
    <source>
        <strain evidence="3">12435</strain>
    </source>
</reference>
<feature type="transmembrane region" description="Helical" evidence="2">
    <location>
        <begin position="85"/>
        <end position="106"/>
    </location>
</feature>
<feature type="transmembrane region" description="Helical" evidence="2">
    <location>
        <begin position="180"/>
        <end position="206"/>
    </location>
</feature>
<feature type="transmembrane region" description="Helical" evidence="2">
    <location>
        <begin position="55"/>
        <end position="79"/>
    </location>
</feature>
<keyword evidence="2" id="KW-0472">Membrane</keyword>
<evidence type="ECO:0000256" key="1">
    <source>
        <dbReference type="SAM" id="MobiDB-lite"/>
    </source>
</evidence>
<evidence type="ECO:0000256" key="2">
    <source>
        <dbReference type="SAM" id="Phobius"/>
    </source>
</evidence>
<protein>
    <submittedName>
        <fullName evidence="3">Uncharacterized protein</fullName>
    </submittedName>
</protein>
<feature type="region of interest" description="Disordered" evidence="1">
    <location>
        <begin position="217"/>
        <end position="240"/>
    </location>
</feature>
<feature type="region of interest" description="Disordered" evidence="1">
    <location>
        <begin position="1"/>
        <end position="40"/>
    </location>
</feature>
<reference evidence="3" key="1">
    <citation type="journal article" date="2021" name="PeerJ">
        <title>Extensive microbial diversity within the chicken gut microbiome revealed by metagenomics and culture.</title>
        <authorList>
            <person name="Gilroy R."/>
            <person name="Ravi A."/>
            <person name="Getino M."/>
            <person name="Pursley I."/>
            <person name="Horton D.L."/>
            <person name="Alikhan N.F."/>
            <person name="Baker D."/>
            <person name="Gharbi K."/>
            <person name="Hall N."/>
            <person name="Watson M."/>
            <person name="Adriaenssens E.M."/>
            <person name="Foster-Nyarko E."/>
            <person name="Jarju S."/>
            <person name="Secka A."/>
            <person name="Antonio M."/>
            <person name="Oren A."/>
            <person name="Chaudhuri R.R."/>
            <person name="La Ragione R."/>
            <person name="Hildebrand F."/>
            <person name="Pallen M.J."/>
        </authorList>
    </citation>
    <scope>NUCLEOTIDE SEQUENCE</scope>
    <source>
        <strain evidence="3">12435</strain>
    </source>
</reference>
<feature type="compositionally biased region" description="Basic and acidic residues" evidence="1">
    <location>
        <begin position="231"/>
        <end position="240"/>
    </location>
</feature>
<name>A0A9D1Q0E5_9FIRM</name>
<keyword evidence="2" id="KW-0812">Transmembrane</keyword>
<sequence length="292" mass="32092">MNDGMIGEEINDTEDNEEIAAEENDSERENENVSPDTEERRLEEILARTRFDRSATISSVTGTAIAFLVGAASSVLALFVRTDLAIGYTVLAVASYIAAFLMFNCMKVPEFVREKRKANMVFIAVLLSLCAVAAVLAVVMAYVSAEVYGYDSAIYFGTVDGLYYTDTVIYEAADIDIYRIVLWSLAIGSASMSLALAAFSVSGILLTRVPLDRTEENAADVPPDVNNDGQKSLDDVPSSRRNYDGKLEAVRERIAYAEKLYRSGMITEEEYHELKLGILSSVSSSDKTEERS</sequence>